<keyword evidence="9" id="KW-1185">Reference proteome</keyword>
<dbReference type="Pfam" id="PF00145">
    <property type="entry name" value="DNA_methylase"/>
    <property type="match status" value="1"/>
</dbReference>
<keyword evidence="2 6" id="KW-0489">Methyltransferase</keyword>
<keyword evidence="3 6" id="KW-0808">Transferase</keyword>
<dbReference type="PROSITE" id="PS51679">
    <property type="entry name" value="SAM_MT_C5"/>
    <property type="match status" value="1"/>
</dbReference>
<proteinExistence type="inferred from homology"/>
<protein>
    <recommendedName>
        <fullName evidence="1">DNA (cytosine-5-)-methyltransferase</fullName>
        <ecNumber evidence="1">2.1.1.37</ecNumber>
    </recommendedName>
</protein>
<dbReference type="Proteomes" id="UP001614391">
    <property type="component" value="Unassembled WGS sequence"/>
</dbReference>
<gene>
    <name evidence="8" type="ORF">ACIGW0_01855</name>
</gene>
<dbReference type="InterPro" id="IPR050750">
    <property type="entry name" value="C5-MTase"/>
</dbReference>
<evidence type="ECO:0000256" key="5">
    <source>
        <dbReference type="ARBA" id="ARBA00022747"/>
    </source>
</evidence>
<keyword evidence="4 6" id="KW-0949">S-adenosyl-L-methionine</keyword>
<evidence type="ECO:0000256" key="3">
    <source>
        <dbReference type="ARBA" id="ARBA00022679"/>
    </source>
</evidence>
<dbReference type="InterPro" id="IPR029063">
    <property type="entry name" value="SAM-dependent_MTases_sf"/>
</dbReference>
<dbReference type="GO" id="GO:0003886">
    <property type="term" value="F:DNA (cytosine-5-)-methyltransferase activity"/>
    <property type="evidence" value="ECO:0007669"/>
    <property type="project" value="UniProtKB-EC"/>
</dbReference>
<dbReference type="EMBL" id="JBITYT010000001">
    <property type="protein sequence ID" value="MFI9118144.1"/>
    <property type="molecule type" value="Genomic_DNA"/>
</dbReference>
<dbReference type="PRINTS" id="PR00105">
    <property type="entry name" value="C5METTRFRASE"/>
</dbReference>
<dbReference type="SUPFAM" id="SSF53335">
    <property type="entry name" value="S-adenosyl-L-methionine-dependent methyltransferases"/>
    <property type="match status" value="1"/>
</dbReference>
<dbReference type="Gene3D" id="3.40.50.150">
    <property type="entry name" value="Vaccinia Virus protein VP39"/>
    <property type="match status" value="1"/>
</dbReference>
<evidence type="ECO:0000313" key="9">
    <source>
        <dbReference type="Proteomes" id="UP001614391"/>
    </source>
</evidence>
<keyword evidence="5" id="KW-0680">Restriction system</keyword>
<accession>A0ABW8CNR4</accession>
<evidence type="ECO:0000256" key="6">
    <source>
        <dbReference type="PROSITE-ProRule" id="PRU01016"/>
    </source>
</evidence>
<reference evidence="8 9" key="1">
    <citation type="submission" date="2024-10" db="EMBL/GenBank/DDBJ databases">
        <title>The Natural Products Discovery Center: Release of the First 8490 Sequenced Strains for Exploring Actinobacteria Biosynthetic Diversity.</title>
        <authorList>
            <person name="Kalkreuter E."/>
            <person name="Kautsar S.A."/>
            <person name="Yang D."/>
            <person name="Bader C.D."/>
            <person name="Teijaro C.N."/>
            <person name="Fluegel L."/>
            <person name="Davis C.M."/>
            <person name="Simpson J.R."/>
            <person name="Lauterbach L."/>
            <person name="Steele A.D."/>
            <person name="Gui C."/>
            <person name="Meng S."/>
            <person name="Li G."/>
            <person name="Viehrig K."/>
            <person name="Ye F."/>
            <person name="Su P."/>
            <person name="Kiefer A.F."/>
            <person name="Nichols A."/>
            <person name="Cepeda A.J."/>
            <person name="Yan W."/>
            <person name="Fan B."/>
            <person name="Jiang Y."/>
            <person name="Adhikari A."/>
            <person name="Zheng C.-J."/>
            <person name="Schuster L."/>
            <person name="Cowan T.M."/>
            <person name="Smanski M.J."/>
            <person name="Chevrette M.G."/>
            <person name="De Carvalho L.P.S."/>
            <person name="Shen B."/>
        </authorList>
    </citation>
    <scope>NUCLEOTIDE SEQUENCE [LARGE SCALE GENOMIC DNA]</scope>
    <source>
        <strain evidence="8 9">NPDC053346</strain>
    </source>
</reference>
<evidence type="ECO:0000256" key="1">
    <source>
        <dbReference type="ARBA" id="ARBA00011975"/>
    </source>
</evidence>
<organism evidence="8 9">
    <name type="scientific">Streptomyces bikiniensis</name>
    <dbReference type="NCBI Taxonomy" id="1896"/>
    <lineage>
        <taxon>Bacteria</taxon>
        <taxon>Bacillati</taxon>
        <taxon>Actinomycetota</taxon>
        <taxon>Actinomycetes</taxon>
        <taxon>Kitasatosporales</taxon>
        <taxon>Streptomycetaceae</taxon>
        <taxon>Streptomyces</taxon>
    </lineage>
</organism>
<feature type="active site" evidence="6">
    <location>
        <position position="75"/>
    </location>
</feature>
<dbReference type="EC" id="2.1.1.37" evidence="1"/>
<evidence type="ECO:0000256" key="7">
    <source>
        <dbReference type="SAM" id="MobiDB-lite"/>
    </source>
</evidence>
<sequence>MSGLRIGSLCTGYGGLDIAVQAVFGGTLSWVADNDPGASRILAHHHPDVPNLGDLTTVDWHGLEPVDIVIGGYPCQPFSTAGKRKGVHDARHLWPHIARALGVLRPRLAVFENVAGHLSLGFDTVLADLARLGFDAEWCTLRASDVGAAHQRNRLFFYAWPADTSREGLAGRRADGAASDGRHLAVVDTVYVGGHRGGTRGSGRYEPAARRLPAADPTCVGEREPADQADSLAGGGDAWEVPGGRGLRAVADPGGGRRRAAEPDVRAWQSDIAWGPYEPAIARWTQVIGRTAPGPVDALGRLNPPLVEWLMGLPAGHVTDVPGLSRTAQLKALGNGVVPQQAAVALEALRARLEAAAHRGRAA</sequence>
<dbReference type="GO" id="GO:0032259">
    <property type="term" value="P:methylation"/>
    <property type="evidence" value="ECO:0007669"/>
    <property type="project" value="UniProtKB-KW"/>
</dbReference>
<comment type="caution">
    <text evidence="8">The sequence shown here is derived from an EMBL/GenBank/DDBJ whole genome shotgun (WGS) entry which is preliminary data.</text>
</comment>
<comment type="similarity">
    <text evidence="6">Belongs to the class I-like SAM-binding methyltransferase superfamily. C5-methyltransferase family.</text>
</comment>
<dbReference type="PROSITE" id="PS00094">
    <property type="entry name" value="C5_MTASE_1"/>
    <property type="match status" value="1"/>
</dbReference>
<evidence type="ECO:0000313" key="8">
    <source>
        <dbReference type="EMBL" id="MFI9118144.1"/>
    </source>
</evidence>
<evidence type="ECO:0000256" key="2">
    <source>
        <dbReference type="ARBA" id="ARBA00022603"/>
    </source>
</evidence>
<dbReference type="PANTHER" id="PTHR46098">
    <property type="entry name" value="TRNA (CYTOSINE(38)-C(5))-METHYLTRANSFERASE"/>
    <property type="match status" value="1"/>
</dbReference>
<dbReference type="InterPro" id="IPR001525">
    <property type="entry name" value="C5_MeTfrase"/>
</dbReference>
<dbReference type="InterPro" id="IPR018117">
    <property type="entry name" value="C5_DNA_meth_AS"/>
</dbReference>
<feature type="region of interest" description="Disordered" evidence="7">
    <location>
        <begin position="215"/>
        <end position="263"/>
    </location>
</feature>
<dbReference type="RefSeq" id="WP_399609804.1">
    <property type="nucleotide sequence ID" value="NZ_JBITYT010000001.1"/>
</dbReference>
<dbReference type="PANTHER" id="PTHR46098:SF1">
    <property type="entry name" value="TRNA (CYTOSINE(38)-C(5))-METHYLTRANSFERASE"/>
    <property type="match status" value="1"/>
</dbReference>
<name>A0ABW8CNR4_STRBI</name>
<evidence type="ECO:0000256" key="4">
    <source>
        <dbReference type="ARBA" id="ARBA00022691"/>
    </source>
</evidence>